<comment type="caution">
    <text evidence="5">The sequence shown here is derived from an EMBL/GenBank/DDBJ whole genome shotgun (WGS) entry which is preliminary data.</text>
</comment>
<dbReference type="Pfam" id="PF02780">
    <property type="entry name" value="Transketolase_C"/>
    <property type="match status" value="1"/>
</dbReference>
<dbReference type="Gene3D" id="3.40.50.970">
    <property type="match status" value="1"/>
</dbReference>
<evidence type="ECO:0000313" key="5">
    <source>
        <dbReference type="EMBL" id="GLY70368.1"/>
    </source>
</evidence>
<dbReference type="InterPro" id="IPR005475">
    <property type="entry name" value="Transketolase-like_Pyr-bd"/>
</dbReference>
<reference evidence="5" key="1">
    <citation type="submission" date="2023-03" db="EMBL/GenBank/DDBJ databases">
        <title>Amycolatopsis taiwanensis NBRC 103393.</title>
        <authorList>
            <person name="Ichikawa N."/>
            <person name="Sato H."/>
            <person name="Tonouchi N."/>
        </authorList>
    </citation>
    <scope>NUCLEOTIDE SEQUENCE</scope>
    <source>
        <strain evidence="5">NBRC 103393</strain>
    </source>
</reference>
<feature type="domain" description="Transketolase-like pyrimidine-binding" evidence="4">
    <location>
        <begin position="33"/>
        <end position="198"/>
    </location>
</feature>
<dbReference type="InterPro" id="IPR033248">
    <property type="entry name" value="Transketolase_C"/>
</dbReference>
<dbReference type="SMART" id="SM00861">
    <property type="entry name" value="Transket_pyr"/>
    <property type="match status" value="1"/>
</dbReference>
<dbReference type="PANTHER" id="PTHR43825:SF1">
    <property type="entry name" value="TRANSKETOLASE-LIKE PYRIMIDINE-BINDING DOMAIN-CONTAINING PROTEIN"/>
    <property type="match status" value="1"/>
</dbReference>
<dbReference type="PANTHER" id="PTHR43825">
    <property type="entry name" value="PYRUVATE DEHYDROGENASE E1 COMPONENT"/>
    <property type="match status" value="1"/>
</dbReference>
<accession>A0A9W6R6W4</accession>
<dbReference type="FunFam" id="3.40.50.970:FF:000129">
    <property type="entry name" value="Transketolase"/>
    <property type="match status" value="1"/>
</dbReference>
<evidence type="ECO:0000256" key="3">
    <source>
        <dbReference type="ARBA" id="ARBA00023052"/>
    </source>
</evidence>
<dbReference type="EMBL" id="BSTI01000022">
    <property type="protein sequence ID" value="GLY70368.1"/>
    <property type="molecule type" value="Genomic_DNA"/>
</dbReference>
<dbReference type="InterPro" id="IPR009014">
    <property type="entry name" value="Transketo_C/PFOR_II"/>
</dbReference>
<dbReference type="SUPFAM" id="SSF52518">
    <property type="entry name" value="Thiamin diphosphate-binding fold (THDP-binding)"/>
    <property type="match status" value="1"/>
</dbReference>
<comment type="cofactor">
    <cofactor evidence="1">
        <name>thiamine diphosphate</name>
        <dbReference type="ChEBI" id="CHEBI:58937"/>
    </cofactor>
</comment>
<evidence type="ECO:0000256" key="2">
    <source>
        <dbReference type="ARBA" id="ARBA00007131"/>
    </source>
</evidence>
<organism evidence="5 6">
    <name type="scientific">Amycolatopsis taiwanensis</name>
    <dbReference type="NCBI Taxonomy" id="342230"/>
    <lineage>
        <taxon>Bacteria</taxon>
        <taxon>Bacillati</taxon>
        <taxon>Actinomycetota</taxon>
        <taxon>Actinomycetes</taxon>
        <taxon>Pseudonocardiales</taxon>
        <taxon>Pseudonocardiaceae</taxon>
        <taxon>Amycolatopsis</taxon>
    </lineage>
</organism>
<proteinExistence type="inferred from homology"/>
<dbReference type="GO" id="GO:0000287">
    <property type="term" value="F:magnesium ion binding"/>
    <property type="evidence" value="ECO:0007669"/>
    <property type="project" value="UniProtKB-ARBA"/>
</dbReference>
<evidence type="ECO:0000313" key="6">
    <source>
        <dbReference type="Proteomes" id="UP001165136"/>
    </source>
</evidence>
<dbReference type="CDD" id="cd07033">
    <property type="entry name" value="TPP_PYR_DXS_TK_like"/>
    <property type="match status" value="1"/>
</dbReference>
<sequence>MATDTQDQSEIFNGTANVGLKDTRSVDGTDTRTIPAFVFGEELADLAEHDPRIVVLTADLGRSNRALDFAARHPTRFVNVGIAEKNMITIAAGMASCGYVPFAATFGSFAALLCAEQIRTDCAYPDLPVRVVGHHSGMSMGFYGTSHHSLEDLGMMRTIADLTVVCATDANHLRALLRLSLNHPGAMYLRLGRGRDPEVYAAVPELVLGRAETVRDGSDLTIIATGSEVHPAVQAAEILSTQGISARVVDMWTISPLDRAAVLDAAESTGAVLTVEEGNVTGGLGTAVAEILLEAGARVSFRRHGVPDEHVPVGPPAALYAHYRLDAPGIAEVAHELLTSTKGQQA</sequence>
<dbReference type="Gene3D" id="3.40.50.920">
    <property type="match status" value="1"/>
</dbReference>
<dbReference type="Pfam" id="PF02779">
    <property type="entry name" value="Transket_pyr"/>
    <property type="match status" value="1"/>
</dbReference>
<gene>
    <name evidence="5" type="ORF">Atai01_69870</name>
</gene>
<evidence type="ECO:0000259" key="4">
    <source>
        <dbReference type="SMART" id="SM00861"/>
    </source>
</evidence>
<dbReference type="InterPro" id="IPR051157">
    <property type="entry name" value="PDH/Transketolase"/>
</dbReference>
<dbReference type="RefSeq" id="WP_285489572.1">
    <property type="nucleotide sequence ID" value="NZ_BSTI01000022.1"/>
</dbReference>
<keyword evidence="3" id="KW-0786">Thiamine pyrophosphate</keyword>
<dbReference type="AlphaFoldDB" id="A0A9W6R6W4"/>
<dbReference type="InterPro" id="IPR029061">
    <property type="entry name" value="THDP-binding"/>
</dbReference>
<evidence type="ECO:0000256" key="1">
    <source>
        <dbReference type="ARBA" id="ARBA00001964"/>
    </source>
</evidence>
<dbReference type="SUPFAM" id="SSF52922">
    <property type="entry name" value="TK C-terminal domain-like"/>
    <property type="match status" value="1"/>
</dbReference>
<keyword evidence="6" id="KW-1185">Reference proteome</keyword>
<comment type="similarity">
    <text evidence="2">Belongs to the transketolase family.</text>
</comment>
<protein>
    <submittedName>
        <fullName evidence="5">Transketolase</fullName>
    </submittedName>
</protein>
<dbReference type="Proteomes" id="UP001165136">
    <property type="component" value="Unassembled WGS sequence"/>
</dbReference>
<name>A0A9W6R6W4_9PSEU</name>